<dbReference type="GO" id="GO:0051016">
    <property type="term" value="P:barbed-end actin filament capping"/>
    <property type="evidence" value="ECO:0007669"/>
    <property type="project" value="InterPro"/>
</dbReference>
<dbReference type="InterPro" id="IPR042489">
    <property type="entry name" value="CapZ_alpha_1"/>
</dbReference>
<feature type="compositionally biased region" description="Acidic residues" evidence="4">
    <location>
        <begin position="198"/>
        <end position="208"/>
    </location>
</feature>
<dbReference type="Proteomes" id="UP000658997">
    <property type="component" value="Unassembled WGS sequence"/>
</dbReference>
<feature type="compositionally biased region" description="Acidic residues" evidence="4">
    <location>
        <begin position="215"/>
        <end position="231"/>
    </location>
</feature>
<feature type="region of interest" description="Disordered" evidence="4">
    <location>
        <begin position="176"/>
        <end position="257"/>
    </location>
</feature>
<accession>A0A1K0FX39</accession>
<dbReference type="GO" id="GO:0051015">
    <property type="term" value="F:actin filament binding"/>
    <property type="evidence" value="ECO:0007669"/>
    <property type="project" value="TreeGrafter"/>
</dbReference>
<feature type="compositionally biased region" description="Low complexity" evidence="4">
    <location>
        <begin position="232"/>
        <end position="257"/>
    </location>
</feature>
<dbReference type="Gene3D" id="3.30.1140.60">
    <property type="entry name" value="F-actin capping protein, alpha subunit"/>
    <property type="match status" value="1"/>
</dbReference>
<dbReference type="InterPro" id="IPR002189">
    <property type="entry name" value="CapZ_alpha"/>
</dbReference>
<keyword evidence="3" id="KW-0175">Coiled coil</keyword>
<reference evidence="5" key="2">
    <citation type="submission" date="2016-04" db="EMBL/GenBank/DDBJ databases">
        <authorList>
            <person name="Evans L.H."/>
            <person name="Alamgir A."/>
            <person name="Owens N."/>
            <person name="Weber N.D."/>
            <person name="Virtaneva K."/>
            <person name="Barbian K."/>
            <person name="Babar A."/>
            <person name="Rosenke K."/>
        </authorList>
    </citation>
    <scope>NUCLEOTIDE SEQUENCE</scope>
    <source>
        <strain evidence="5">UB2112</strain>
    </source>
</reference>
<keyword evidence="1" id="KW-0117">Actin capping</keyword>
<evidence type="ECO:0000256" key="1">
    <source>
        <dbReference type="ARBA" id="ARBA00022467"/>
    </source>
</evidence>
<evidence type="ECO:0000256" key="3">
    <source>
        <dbReference type="SAM" id="Coils"/>
    </source>
</evidence>
<evidence type="ECO:0000313" key="5">
    <source>
        <dbReference type="EMBL" id="SAM69303.1"/>
    </source>
</evidence>
<gene>
    <name evidence="6" type="ORF">UBRO2_04837</name>
    <name evidence="5" type="ORF">UBRO_00664</name>
</gene>
<dbReference type="SUPFAM" id="SSF90096">
    <property type="entry name" value="Subunits of heterodimeric actin filament capping protein Capz"/>
    <property type="match status" value="1"/>
</dbReference>
<proteinExistence type="predicted"/>
<evidence type="ECO:0000313" key="7">
    <source>
        <dbReference type="Proteomes" id="UP000179920"/>
    </source>
</evidence>
<name>A0A1K0FX39_9BASI</name>
<keyword evidence="2" id="KW-0009">Actin-binding</keyword>
<dbReference type="EMBL" id="LT558118">
    <property type="protein sequence ID" value="SAM69303.1"/>
    <property type="molecule type" value="Genomic_DNA"/>
</dbReference>
<protein>
    <submittedName>
        <fullName evidence="6">Related to CAP1 - F-actin capping protein alpha subunit</fullName>
    </submittedName>
    <submittedName>
        <fullName evidence="5">Related to CAP1-F-actin capping protein alpha subunit</fullName>
    </submittedName>
</protein>
<feature type="compositionally biased region" description="Basic and acidic residues" evidence="4">
    <location>
        <begin position="176"/>
        <end position="186"/>
    </location>
</feature>
<dbReference type="GO" id="GO:0030036">
    <property type="term" value="P:actin cytoskeleton organization"/>
    <property type="evidence" value="ECO:0007669"/>
    <property type="project" value="TreeGrafter"/>
</dbReference>
<dbReference type="GO" id="GO:0030479">
    <property type="term" value="C:actin cortical patch"/>
    <property type="evidence" value="ECO:0007669"/>
    <property type="project" value="TreeGrafter"/>
</dbReference>
<dbReference type="GO" id="GO:0008290">
    <property type="term" value="C:F-actin capping protein complex"/>
    <property type="evidence" value="ECO:0007669"/>
    <property type="project" value="InterPro"/>
</dbReference>
<evidence type="ECO:0000313" key="8">
    <source>
        <dbReference type="Proteomes" id="UP000658997"/>
    </source>
</evidence>
<dbReference type="InterPro" id="IPR042276">
    <property type="entry name" value="CapZ_alpha/beta_2"/>
</dbReference>
<evidence type="ECO:0000256" key="4">
    <source>
        <dbReference type="SAM" id="MobiDB-lite"/>
    </source>
</evidence>
<dbReference type="PRINTS" id="PR00191">
    <property type="entry name" value="FACTINCAPA"/>
</dbReference>
<reference evidence="6" key="3">
    <citation type="submission" date="2018-08" db="EMBL/GenBank/DDBJ databases">
        <authorList>
            <person name="Guldener U."/>
        </authorList>
    </citation>
    <scope>NUCLEOTIDE SEQUENCE</scope>
    <source>
        <strain evidence="6">UB2</strain>
    </source>
</reference>
<dbReference type="PANTHER" id="PTHR10653:SF0">
    <property type="entry name" value="F-ACTIN-CAPPING PROTEIN SUBUNIT ALPHA"/>
    <property type="match status" value="1"/>
</dbReference>
<dbReference type="AlphaFoldDB" id="A0A1K0FX39"/>
<reference evidence="7" key="1">
    <citation type="submission" date="2016-04" db="EMBL/GenBank/DDBJ databases">
        <authorList>
            <person name="Guldener U."/>
            <person name="Guldener U."/>
        </authorList>
    </citation>
    <scope>NUCLEOTIDE SEQUENCE [LARGE SCALE GENOMIC DNA]</scope>
    <source>
        <strain evidence="7">UB2112</strain>
    </source>
</reference>
<dbReference type="PANTHER" id="PTHR10653">
    <property type="entry name" value="F-ACTIN-CAPPING PROTEIN SUBUNIT ALPHA"/>
    <property type="match status" value="1"/>
</dbReference>
<dbReference type="InterPro" id="IPR037282">
    <property type="entry name" value="CapZ_alpha/beta"/>
</dbReference>
<feature type="coiled-coil region" evidence="3">
    <location>
        <begin position="121"/>
        <end position="148"/>
    </location>
</feature>
<keyword evidence="8" id="KW-1185">Reference proteome</keyword>
<evidence type="ECO:0000313" key="6">
    <source>
        <dbReference type="EMBL" id="SYW82715.1"/>
    </source>
</evidence>
<evidence type="ECO:0000256" key="2">
    <source>
        <dbReference type="ARBA" id="ARBA00023203"/>
    </source>
</evidence>
<dbReference type="Proteomes" id="UP000179920">
    <property type="component" value="Chromosome II"/>
</dbReference>
<organism evidence="5 7">
    <name type="scientific">Ustilago bromivora</name>
    <dbReference type="NCBI Taxonomy" id="307758"/>
    <lineage>
        <taxon>Eukaryota</taxon>
        <taxon>Fungi</taxon>
        <taxon>Dikarya</taxon>
        <taxon>Basidiomycota</taxon>
        <taxon>Ustilaginomycotina</taxon>
        <taxon>Ustilaginomycetes</taxon>
        <taxon>Ustilaginales</taxon>
        <taxon>Ustilaginaceae</taxon>
        <taxon>Ustilago</taxon>
    </lineage>
</organism>
<dbReference type="Gene3D" id="3.90.1150.210">
    <property type="entry name" value="F-actin capping protein, beta subunit"/>
    <property type="match status" value="1"/>
</dbReference>
<dbReference type="Pfam" id="PF01267">
    <property type="entry name" value="F-actin_cap_A"/>
    <property type="match status" value="1"/>
</dbReference>
<sequence>MSANSSRLNEALSLLIQSPPGQTSQVYHDLRGILFDAESNATDKVDDAKLQSIAAVALEEYNTQQLGTATLPSNDAAVIICQAGHVPGDTSDAGAGVKRYIHPKLGKTFLFNHVKRTTSDVKDLTVADEKAEEKRKALEKALEEYVKDRYPDGVSSVFSISSAPVKAEEEDELAEKVKKAAVEDAKTPAGNTAATGTEDADEKMDDETTATKEEIAEEKEEEENAVEDDPAEAVAASEAVENSTNTQTSSTTSAAPPAKTTFAIHHVGNRFNLSNFWSGRWRASYTLDPTVSPSTLTSTLSVQVHYFENGNVQLNAAKPRTFHLTSDGDDPEKLAKEVVKVIAAHEDGWQKGLEESYDELAERAFKALRRQLPLTRQKIDWDKVLNYKLGDELSRA</sequence>
<dbReference type="OrthoDB" id="340550at2759"/>
<dbReference type="EMBL" id="ULHB01000125">
    <property type="protein sequence ID" value="SYW82715.1"/>
    <property type="molecule type" value="Genomic_DNA"/>
</dbReference>